<dbReference type="GO" id="GO:0000155">
    <property type="term" value="F:phosphorelay sensor kinase activity"/>
    <property type="evidence" value="ECO:0007669"/>
    <property type="project" value="InterPro"/>
</dbReference>
<dbReference type="CDD" id="cd00082">
    <property type="entry name" value="HisKA"/>
    <property type="match status" value="1"/>
</dbReference>
<dbReference type="GO" id="GO:0008519">
    <property type="term" value="F:ammonium channel activity"/>
    <property type="evidence" value="ECO:0007669"/>
    <property type="project" value="InterPro"/>
</dbReference>
<feature type="transmembrane region" description="Helical" evidence="9">
    <location>
        <begin position="191"/>
        <end position="222"/>
    </location>
</feature>
<keyword evidence="12" id="KW-1185">Reference proteome</keyword>
<evidence type="ECO:0000256" key="5">
    <source>
        <dbReference type="ARBA" id="ARBA00022692"/>
    </source>
</evidence>
<dbReference type="Gene3D" id="3.30.565.10">
    <property type="entry name" value="Histidine kinase-like ATPase, C-terminal domain"/>
    <property type="match status" value="1"/>
</dbReference>
<evidence type="ECO:0000313" key="11">
    <source>
        <dbReference type="EMBL" id="CAE7272295.1"/>
    </source>
</evidence>
<accession>A0A812MRG4</accession>
<dbReference type="SUPFAM" id="SSF47384">
    <property type="entry name" value="Homodimeric domain of signal transducing histidine kinase"/>
    <property type="match status" value="1"/>
</dbReference>
<dbReference type="SUPFAM" id="SSF111352">
    <property type="entry name" value="Ammonium transporter"/>
    <property type="match status" value="1"/>
</dbReference>
<dbReference type="InterPro" id="IPR003594">
    <property type="entry name" value="HATPase_dom"/>
</dbReference>
<reference evidence="11" key="1">
    <citation type="submission" date="2021-02" db="EMBL/GenBank/DDBJ databases">
        <authorList>
            <person name="Dougan E. K."/>
            <person name="Rhodes N."/>
            <person name="Thang M."/>
            <person name="Chan C."/>
        </authorList>
    </citation>
    <scope>NUCLEOTIDE SEQUENCE</scope>
</reference>
<dbReference type="PROSITE" id="PS50109">
    <property type="entry name" value="HIS_KIN"/>
    <property type="match status" value="1"/>
</dbReference>
<name>A0A812MRG4_9DINO</name>
<evidence type="ECO:0000256" key="2">
    <source>
        <dbReference type="ARBA" id="ARBA00005887"/>
    </source>
</evidence>
<dbReference type="Gene3D" id="1.10.3430.10">
    <property type="entry name" value="Ammonium transporter AmtB like domains"/>
    <property type="match status" value="1"/>
</dbReference>
<keyword evidence="3 9" id="KW-0813">Transport</keyword>
<dbReference type="SUPFAM" id="SSF55874">
    <property type="entry name" value="ATPase domain of HSP90 chaperone/DNA topoisomerase II/histidine kinase"/>
    <property type="match status" value="1"/>
</dbReference>
<evidence type="ECO:0000256" key="9">
    <source>
        <dbReference type="RuleBase" id="RU362002"/>
    </source>
</evidence>
<evidence type="ECO:0000313" key="12">
    <source>
        <dbReference type="Proteomes" id="UP000601435"/>
    </source>
</evidence>
<feature type="transmembrane region" description="Helical" evidence="9">
    <location>
        <begin position="161"/>
        <end position="179"/>
    </location>
</feature>
<protein>
    <recommendedName>
        <fullName evidence="9">Ammonium transporter</fullName>
    </recommendedName>
</protein>
<gene>
    <name evidence="11" type="ORF">SNEC2469_LOCUS6546</name>
</gene>
<dbReference type="InterPro" id="IPR004358">
    <property type="entry name" value="Sig_transdc_His_kin-like_C"/>
</dbReference>
<keyword evidence="4" id="KW-0597">Phosphoprotein</keyword>
<dbReference type="Pfam" id="PF00909">
    <property type="entry name" value="Ammonium_transp"/>
    <property type="match status" value="1"/>
</dbReference>
<evidence type="ECO:0000256" key="1">
    <source>
        <dbReference type="ARBA" id="ARBA00004141"/>
    </source>
</evidence>
<feature type="domain" description="Histidine kinase" evidence="10">
    <location>
        <begin position="518"/>
        <end position="696"/>
    </location>
</feature>
<dbReference type="PANTHER" id="PTHR11730">
    <property type="entry name" value="AMMONIUM TRANSPORTER"/>
    <property type="match status" value="1"/>
</dbReference>
<feature type="transmembrane region" description="Helical" evidence="9">
    <location>
        <begin position="53"/>
        <end position="73"/>
    </location>
</feature>
<dbReference type="Pfam" id="PF02518">
    <property type="entry name" value="HATPase_c"/>
    <property type="match status" value="1"/>
</dbReference>
<dbReference type="InterPro" id="IPR036097">
    <property type="entry name" value="HisK_dim/P_sf"/>
</dbReference>
<feature type="transmembrane region" description="Helical" evidence="9">
    <location>
        <begin position="306"/>
        <end position="324"/>
    </location>
</feature>
<dbReference type="SMART" id="SM00387">
    <property type="entry name" value="HATPase_c"/>
    <property type="match status" value="1"/>
</dbReference>
<dbReference type="PRINTS" id="PR00344">
    <property type="entry name" value="BCTRLSENSOR"/>
</dbReference>
<feature type="transmembrane region" description="Helical" evidence="9">
    <location>
        <begin position="330"/>
        <end position="347"/>
    </location>
</feature>
<dbReference type="InterPro" id="IPR005467">
    <property type="entry name" value="His_kinase_dom"/>
</dbReference>
<comment type="caution">
    <text evidence="11">The sequence shown here is derived from an EMBL/GenBank/DDBJ whole genome shotgun (WGS) entry which is preliminary data.</text>
</comment>
<evidence type="ECO:0000259" key="10">
    <source>
        <dbReference type="PROSITE" id="PS50109"/>
    </source>
</evidence>
<dbReference type="OrthoDB" id="534912at2759"/>
<dbReference type="Proteomes" id="UP000601435">
    <property type="component" value="Unassembled WGS sequence"/>
</dbReference>
<dbReference type="GO" id="GO:0097272">
    <property type="term" value="P:ammonium homeostasis"/>
    <property type="evidence" value="ECO:0007669"/>
    <property type="project" value="TreeGrafter"/>
</dbReference>
<evidence type="ECO:0000256" key="4">
    <source>
        <dbReference type="ARBA" id="ARBA00022553"/>
    </source>
</evidence>
<comment type="similarity">
    <text evidence="2 9">Belongs to the ammonia transporter channel (TC 1.A.11.2) family.</text>
</comment>
<dbReference type="CDD" id="cd16922">
    <property type="entry name" value="HATPase_EvgS-ArcB-TorS-like"/>
    <property type="match status" value="1"/>
</dbReference>
<dbReference type="GO" id="GO:0005886">
    <property type="term" value="C:plasma membrane"/>
    <property type="evidence" value="ECO:0007669"/>
    <property type="project" value="UniProtKB-SubCell"/>
</dbReference>
<dbReference type="InterPro" id="IPR003661">
    <property type="entry name" value="HisK_dim/P_dom"/>
</dbReference>
<feature type="non-terminal residue" evidence="11">
    <location>
        <position position="1"/>
    </location>
</feature>
<dbReference type="PANTHER" id="PTHR11730:SF6">
    <property type="entry name" value="AMMONIUM TRANSPORTER"/>
    <property type="match status" value="1"/>
</dbReference>
<evidence type="ECO:0000256" key="7">
    <source>
        <dbReference type="ARBA" id="ARBA00023136"/>
    </source>
</evidence>
<feature type="transmembrane region" description="Helical" evidence="9">
    <location>
        <begin position="243"/>
        <end position="260"/>
    </location>
</feature>
<keyword evidence="8 9" id="KW-0924">Ammonia transport</keyword>
<feature type="transmembrane region" description="Helical" evidence="9">
    <location>
        <begin position="130"/>
        <end position="154"/>
    </location>
</feature>
<dbReference type="InterPro" id="IPR036890">
    <property type="entry name" value="HATPase_C_sf"/>
</dbReference>
<dbReference type="InterPro" id="IPR024041">
    <property type="entry name" value="NH4_transpt_AmtB-like_dom"/>
</dbReference>
<dbReference type="Gene3D" id="1.10.287.130">
    <property type="match status" value="1"/>
</dbReference>
<dbReference type="InterPro" id="IPR001905">
    <property type="entry name" value="Ammonium_transpt"/>
</dbReference>
<feature type="transmembrane region" description="Helical" evidence="9">
    <location>
        <begin position="391"/>
        <end position="413"/>
    </location>
</feature>
<evidence type="ECO:0000256" key="3">
    <source>
        <dbReference type="ARBA" id="ARBA00022448"/>
    </source>
</evidence>
<proteinExistence type="inferred from homology"/>
<dbReference type="NCBIfam" id="TIGR00836">
    <property type="entry name" value="amt"/>
    <property type="match status" value="1"/>
</dbReference>
<feature type="transmembrane region" description="Helical" evidence="9">
    <location>
        <begin position="272"/>
        <end position="294"/>
    </location>
</feature>
<feature type="transmembrane region" description="Helical" evidence="9">
    <location>
        <begin position="94"/>
        <end position="118"/>
    </location>
</feature>
<comment type="subcellular location">
    <subcellularLocation>
        <location evidence="9">Cell membrane</location>
        <topology evidence="9">Multi-pass membrane protein</topology>
    </subcellularLocation>
    <subcellularLocation>
        <location evidence="1">Membrane</location>
        <topology evidence="1">Multi-pass membrane protein</topology>
    </subcellularLocation>
</comment>
<keyword evidence="5 9" id="KW-0812">Transmembrane</keyword>
<dbReference type="AlphaFoldDB" id="A0A812MRG4"/>
<keyword evidence="6 9" id="KW-1133">Transmembrane helix</keyword>
<keyword evidence="7 9" id="KW-0472">Membrane</keyword>
<organism evidence="11 12">
    <name type="scientific">Symbiodinium necroappetens</name>
    <dbReference type="NCBI Taxonomy" id="1628268"/>
    <lineage>
        <taxon>Eukaryota</taxon>
        <taxon>Sar</taxon>
        <taxon>Alveolata</taxon>
        <taxon>Dinophyceae</taxon>
        <taxon>Suessiales</taxon>
        <taxon>Symbiodiniaceae</taxon>
        <taxon>Symbiodinium</taxon>
    </lineage>
</organism>
<evidence type="ECO:0000256" key="6">
    <source>
        <dbReference type="ARBA" id="ARBA00022989"/>
    </source>
</evidence>
<evidence type="ECO:0000256" key="8">
    <source>
        <dbReference type="ARBA" id="ARBA00023177"/>
    </source>
</evidence>
<dbReference type="InterPro" id="IPR029020">
    <property type="entry name" value="Ammonium/urea_transptr"/>
</dbReference>
<dbReference type="EMBL" id="CAJNJA010011425">
    <property type="protein sequence ID" value="CAE7272295.1"/>
    <property type="molecule type" value="Genomic_DNA"/>
</dbReference>
<sequence>MESRCRVIGGPAGVGERRSKRIGARETRPGNVPEEGEWTIDGAGTIAGDIQDILWLIICAVLVLMMQAGFACLESGLVRAKNTINVVVKNVVDISLTGLLFWLFGFAVMFGPSLGGWIGTAGFAPDRAAGAWLLAFFFFQLVFCGTAVTIVSGAVAERMRFAGYLVVAALVAGVIYPLFGHWAWGGLLGGGAGWLAAAGFVDFAGATVVHSVGGWVALAAVLAIGPRLGRFGPGGRCLEGHNLPLAMLGVLLLWVGWFGFNGGSTLALEPAIAGIAVNTLLGPVGGCLLAMVWSWRWRGRPSVQDMMDGILAGLVAVTAGAHTLSAGEALLVGALGGGLCLAAVALLDRLEIDDAVHAVPVHLAAGVWGTLAVALFGDPADFAGATRLEQLAVQALGAAAAGLLAFGLAYPLLRLADRLRPLRASRHDELVGLNIAEHGASSALTTLLEEMNRQSTSGDFARNVPVDEGSEAGEIAAQYNLVLEKFRTETGKREQAVRAFRQAKEQAENANAAKSHFLASMSHELRTPLNAKKYELHEEELDLAEVVEGAVRLVSPLAERKGLSLRVELPAPGAPVALPPLRADERALRQILLNLLSNACKFTESGGEVRVSAEQEADGRIALRVSDTGVGMSRAQIRQALEPFVQVDSQTRKTDQGTGLGLPLAKSLAELHGGSFVMTSREGQGTQVVIRLPRARVCGVATGGPERPA</sequence>
<feature type="transmembrane region" description="Helical" evidence="9">
    <location>
        <begin position="359"/>
        <end position="376"/>
    </location>
</feature>